<comment type="caution">
    <text evidence="1">The sequence shown here is derived from an EMBL/GenBank/DDBJ whole genome shotgun (WGS) entry which is preliminary data.</text>
</comment>
<dbReference type="Pfam" id="PF15575">
    <property type="entry name" value="Imm49"/>
    <property type="match status" value="1"/>
</dbReference>
<dbReference type="Proteomes" id="UP000441032">
    <property type="component" value="Unassembled WGS sequence"/>
</dbReference>
<sequence>MSTRSYTEGVVKRVAHIKSHLENGFDVDQLVHNIVSNLGNPRACAMTLSRHAQASAMYAWFEHHDLSAMRQWCYVSGRLIQLRYSLETDTTGPGGKMLQLLQPLLSNNNALIDWFAHYDQAYDLKRVENHKSHDFWAYQAILALRGEWERLTERCEKVISDPPIDKTEQKYLADHSFYLALARGDIDKMQEILGQLVTSKAVRARSDDDGGYAADLISSAAVIYAKIAWRHGYQVKVDSPYIPGEWLPVEALSQYKNHYNFLN</sequence>
<proteinExistence type="predicted"/>
<accession>A0A7X2HPD8</accession>
<evidence type="ECO:0000313" key="1">
    <source>
        <dbReference type="EMBL" id="MRT00182.1"/>
    </source>
</evidence>
<dbReference type="EMBL" id="WJYN01000006">
    <property type="protein sequence ID" value="MRT00182.1"/>
    <property type="molecule type" value="Genomic_DNA"/>
</dbReference>
<dbReference type="InterPro" id="IPR029074">
    <property type="entry name" value="Imm49"/>
</dbReference>
<dbReference type="AlphaFoldDB" id="A0A7X2HPD8"/>
<evidence type="ECO:0000313" key="2">
    <source>
        <dbReference type="Proteomes" id="UP000441032"/>
    </source>
</evidence>
<organism evidence="1 2">
    <name type="scientific">Ralstonia pickettii</name>
    <name type="common">Burkholderia pickettii</name>
    <dbReference type="NCBI Taxonomy" id="329"/>
    <lineage>
        <taxon>Bacteria</taxon>
        <taxon>Pseudomonadati</taxon>
        <taxon>Pseudomonadota</taxon>
        <taxon>Betaproteobacteria</taxon>
        <taxon>Burkholderiales</taxon>
        <taxon>Burkholderiaceae</taxon>
        <taxon>Ralstonia</taxon>
    </lineage>
</organism>
<name>A0A7X2HPD8_RALPI</name>
<reference evidence="1 2" key="1">
    <citation type="submission" date="2019-11" db="EMBL/GenBank/DDBJ databases">
        <title>Phenotypic characterization of an OXA-22 and OXA-60 co-producing Ralstonia pickettii clinical strain.</title>
        <authorList>
            <person name="He F."/>
        </authorList>
    </citation>
    <scope>NUCLEOTIDE SEQUENCE [LARGE SCALE GENOMIC DNA]</scope>
    <source>
        <strain evidence="1 2">PSLESD1</strain>
    </source>
</reference>
<protein>
    <submittedName>
        <fullName evidence="1">Uncharacterized protein</fullName>
    </submittedName>
</protein>
<gene>
    <name evidence="1" type="ORF">GJQ57_16190</name>
</gene>